<comment type="function">
    <text evidence="7">This protein is part of the stalk that links CF(0) to CF(1). It either transmits conformational changes from CF(0) to CF(1) or is implicated in proton conduction.</text>
</comment>
<dbReference type="NCBIfam" id="NF009967">
    <property type="entry name" value="PRK13430.1"/>
    <property type="match status" value="1"/>
</dbReference>
<dbReference type="InterPro" id="IPR000711">
    <property type="entry name" value="ATPase_OSCP/dsu"/>
</dbReference>
<comment type="similarity">
    <text evidence="7">Belongs to the ATPase delta chain family.</text>
</comment>
<evidence type="ECO:0000256" key="1">
    <source>
        <dbReference type="ARBA" id="ARBA00004370"/>
    </source>
</evidence>
<dbReference type="Proteomes" id="UP000265742">
    <property type="component" value="Unassembled WGS sequence"/>
</dbReference>
<evidence type="ECO:0000256" key="4">
    <source>
        <dbReference type="ARBA" id="ARBA00023065"/>
    </source>
</evidence>
<keyword evidence="7" id="KW-1003">Cell membrane</keyword>
<keyword evidence="4 7" id="KW-0406">Ion transport</keyword>
<reference evidence="9" key="1">
    <citation type="submission" date="2018-09" db="EMBL/GenBank/DDBJ databases">
        <authorList>
            <person name="Kim I."/>
        </authorList>
    </citation>
    <scope>NUCLEOTIDE SEQUENCE [LARGE SCALE GENOMIC DNA]</scope>
    <source>
        <strain evidence="9">DD4a</strain>
    </source>
</reference>
<evidence type="ECO:0000256" key="5">
    <source>
        <dbReference type="ARBA" id="ARBA00023136"/>
    </source>
</evidence>
<dbReference type="OrthoDB" id="5242917at2"/>
<evidence type="ECO:0000313" key="8">
    <source>
        <dbReference type="EMBL" id="RIX31111.1"/>
    </source>
</evidence>
<sequence length="262" mass="27141">MGAATRASTAAAVAELETMKRPAADLGEQLLAAARAVASSHQLVAVLVDPGVPADQRATLAVRAVGGALGLQARKLLGVLAGGRWSEQADLVGAIEELGIRALAGAKSAEGLESELFTVRRAITSDGRLELALGNHASPVEARIGLVDALLQDANPATRAIVRHVVQLPRGRKPVEAIDRAQEIVADATGRLVAVVETARPLSADQANALSARLEAAYGRKIALNQVIEPDLVAGLRITVGDDVIDGSVRARLDSLRLRLAG</sequence>
<dbReference type="PANTHER" id="PTHR11910">
    <property type="entry name" value="ATP SYNTHASE DELTA CHAIN"/>
    <property type="match status" value="1"/>
</dbReference>
<dbReference type="HAMAP" id="MF_01416">
    <property type="entry name" value="ATP_synth_delta_bact"/>
    <property type="match status" value="1"/>
</dbReference>
<evidence type="ECO:0000313" key="9">
    <source>
        <dbReference type="Proteomes" id="UP000265742"/>
    </source>
</evidence>
<dbReference type="GO" id="GO:0046933">
    <property type="term" value="F:proton-transporting ATP synthase activity, rotational mechanism"/>
    <property type="evidence" value="ECO:0007669"/>
    <property type="project" value="UniProtKB-UniRule"/>
</dbReference>
<organism evidence="8 9">
    <name type="scientific">Amnibacterium setariae</name>
    <dbReference type="NCBI Taxonomy" id="2306585"/>
    <lineage>
        <taxon>Bacteria</taxon>
        <taxon>Bacillati</taxon>
        <taxon>Actinomycetota</taxon>
        <taxon>Actinomycetes</taxon>
        <taxon>Micrococcales</taxon>
        <taxon>Microbacteriaceae</taxon>
        <taxon>Amnibacterium</taxon>
    </lineage>
</organism>
<evidence type="ECO:0000256" key="2">
    <source>
        <dbReference type="ARBA" id="ARBA00022448"/>
    </source>
</evidence>
<evidence type="ECO:0000256" key="6">
    <source>
        <dbReference type="ARBA" id="ARBA00023310"/>
    </source>
</evidence>
<protein>
    <recommendedName>
        <fullName evidence="7">ATP synthase subunit delta</fullName>
    </recommendedName>
    <alternativeName>
        <fullName evidence="7">ATP synthase F(1) sector subunit delta</fullName>
    </alternativeName>
    <alternativeName>
        <fullName evidence="7">F-type ATPase subunit delta</fullName>
        <shortName evidence="7">F-ATPase subunit delta</shortName>
    </alternativeName>
</protein>
<dbReference type="EMBL" id="QXTG01000001">
    <property type="protein sequence ID" value="RIX31111.1"/>
    <property type="molecule type" value="Genomic_DNA"/>
</dbReference>
<comment type="subcellular location">
    <subcellularLocation>
        <location evidence="7">Cell membrane</location>
        <topology evidence="7">Peripheral membrane protein</topology>
    </subcellularLocation>
    <subcellularLocation>
        <location evidence="1">Membrane</location>
    </subcellularLocation>
</comment>
<name>A0A3A1U3K4_9MICO</name>
<dbReference type="RefSeq" id="WP_119481473.1">
    <property type="nucleotide sequence ID" value="NZ_QXTG01000001.1"/>
</dbReference>
<dbReference type="GO" id="GO:0045259">
    <property type="term" value="C:proton-transporting ATP synthase complex"/>
    <property type="evidence" value="ECO:0007669"/>
    <property type="project" value="UniProtKB-KW"/>
</dbReference>
<dbReference type="Pfam" id="PF00213">
    <property type="entry name" value="OSCP"/>
    <property type="match status" value="1"/>
</dbReference>
<keyword evidence="7" id="KW-0139">CF(1)</keyword>
<gene>
    <name evidence="7" type="primary">atpH</name>
    <name evidence="8" type="ORF">D1781_07020</name>
</gene>
<accession>A0A3A1U3K4</accession>
<dbReference type="PRINTS" id="PR00125">
    <property type="entry name" value="ATPASEDELTA"/>
</dbReference>
<evidence type="ECO:0000256" key="3">
    <source>
        <dbReference type="ARBA" id="ARBA00022781"/>
    </source>
</evidence>
<evidence type="ECO:0000256" key="7">
    <source>
        <dbReference type="HAMAP-Rule" id="MF_01416"/>
    </source>
</evidence>
<dbReference type="AlphaFoldDB" id="A0A3A1U3K4"/>
<comment type="caution">
    <text evidence="8">The sequence shown here is derived from an EMBL/GenBank/DDBJ whole genome shotgun (WGS) entry which is preliminary data.</text>
</comment>
<keyword evidence="5 7" id="KW-0472">Membrane</keyword>
<keyword evidence="9" id="KW-1185">Reference proteome</keyword>
<keyword evidence="2 7" id="KW-0813">Transport</keyword>
<dbReference type="GO" id="GO:0005886">
    <property type="term" value="C:plasma membrane"/>
    <property type="evidence" value="ECO:0007669"/>
    <property type="project" value="UniProtKB-SubCell"/>
</dbReference>
<proteinExistence type="inferred from homology"/>
<keyword evidence="3 7" id="KW-0375">Hydrogen ion transport</keyword>
<keyword evidence="6 7" id="KW-0066">ATP synthesis</keyword>
<comment type="function">
    <text evidence="7">F(1)F(0) ATP synthase produces ATP from ADP in the presence of a proton or sodium gradient. F-type ATPases consist of two structural domains, F(1) containing the extramembraneous catalytic core and F(0) containing the membrane proton channel, linked together by a central stalk and a peripheral stalk. During catalysis, ATP synthesis in the catalytic domain of F(1) is coupled via a rotary mechanism of the central stalk subunits to proton translocation.</text>
</comment>